<keyword evidence="3" id="KW-1185">Reference proteome</keyword>
<name>A0AAD4E8F0_9AGAM</name>
<dbReference type="EMBL" id="JABBWK010000021">
    <property type="protein sequence ID" value="KAG1901584.1"/>
    <property type="molecule type" value="Genomic_DNA"/>
</dbReference>
<evidence type="ECO:0000259" key="1">
    <source>
        <dbReference type="Pfam" id="PF20209"/>
    </source>
</evidence>
<sequence>MDDGLLSAWLSDTALPVGCVPSHAALIVSHLCDVYGDVVAAALRRPAPLPAFNDLEDMVSEASASLSMLWLNVPMDDLSCALCTMKLLRVTDPFIVQACVVQSLSVIFTFGHNAIDGIMLDKAGVKFDVDSGCAVEFNVCIDCWSSLGKSRVPQLALTNDLYQGSLLDQFANLTWVEEKPRVSHGNTCAHEMNTVSTTNVLPHTHADVNGFLSVVFIGPEKFDPKQFGSLFCVWKQKIWDFLDGPIPGLDAHVVEDHELNVDSVFNLKTAGFSEHPTTLFTQSPADDSVMQPCMVEKTGVSDPESVQLPGRSFVASAIRNLLPREGAESRPAAPSSASSHLFMVGKSNLDTVACKLTSVTPGLLECLAVKLECEHKLVNPSIEECNALQLLQQVNTLSARIPGSQALKIFV</sequence>
<proteinExistence type="predicted"/>
<protein>
    <recommendedName>
        <fullName evidence="1">DUF6570 domain-containing protein</fullName>
    </recommendedName>
</protein>
<reference evidence="2" key="1">
    <citation type="journal article" date="2020" name="New Phytol.">
        <title>Comparative genomics reveals dynamic genome evolution in host specialist ectomycorrhizal fungi.</title>
        <authorList>
            <person name="Lofgren L.A."/>
            <person name="Nguyen N.H."/>
            <person name="Vilgalys R."/>
            <person name="Ruytinx J."/>
            <person name="Liao H.L."/>
            <person name="Branco S."/>
            <person name="Kuo A."/>
            <person name="LaButti K."/>
            <person name="Lipzen A."/>
            <person name="Andreopoulos W."/>
            <person name="Pangilinan J."/>
            <person name="Riley R."/>
            <person name="Hundley H."/>
            <person name="Na H."/>
            <person name="Barry K."/>
            <person name="Grigoriev I.V."/>
            <person name="Stajich J.E."/>
            <person name="Kennedy P.G."/>
        </authorList>
    </citation>
    <scope>NUCLEOTIDE SEQUENCE</scope>
    <source>
        <strain evidence="2">FC203</strain>
    </source>
</reference>
<gene>
    <name evidence="2" type="ORF">F5891DRAFT_1187440</name>
</gene>
<dbReference type="InterPro" id="IPR046700">
    <property type="entry name" value="DUF6570"/>
</dbReference>
<accession>A0AAD4E8F0</accession>
<dbReference type="Pfam" id="PF20209">
    <property type="entry name" value="DUF6570"/>
    <property type="match status" value="1"/>
</dbReference>
<evidence type="ECO:0000313" key="2">
    <source>
        <dbReference type="EMBL" id="KAG1901584.1"/>
    </source>
</evidence>
<evidence type="ECO:0000313" key="3">
    <source>
        <dbReference type="Proteomes" id="UP001195769"/>
    </source>
</evidence>
<dbReference type="GeneID" id="64661141"/>
<dbReference type="AlphaFoldDB" id="A0AAD4E8F0"/>
<dbReference type="Proteomes" id="UP001195769">
    <property type="component" value="Unassembled WGS sequence"/>
</dbReference>
<feature type="domain" description="DUF6570" evidence="1">
    <location>
        <begin position="181"/>
        <end position="242"/>
    </location>
</feature>
<comment type="caution">
    <text evidence="2">The sequence shown here is derived from an EMBL/GenBank/DDBJ whole genome shotgun (WGS) entry which is preliminary data.</text>
</comment>
<organism evidence="2 3">
    <name type="scientific">Suillus fuscotomentosus</name>
    <dbReference type="NCBI Taxonomy" id="1912939"/>
    <lineage>
        <taxon>Eukaryota</taxon>
        <taxon>Fungi</taxon>
        <taxon>Dikarya</taxon>
        <taxon>Basidiomycota</taxon>
        <taxon>Agaricomycotina</taxon>
        <taxon>Agaricomycetes</taxon>
        <taxon>Agaricomycetidae</taxon>
        <taxon>Boletales</taxon>
        <taxon>Suillineae</taxon>
        <taxon>Suillaceae</taxon>
        <taxon>Suillus</taxon>
    </lineage>
</organism>
<dbReference type="RefSeq" id="XP_041227159.1">
    <property type="nucleotide sequence ID" value="XM_041366843.1"/>
</dbReference>